<dbReference type="EMBL" id="LSBH01000004">
    <property type="protein sequence ID" value="OAQ79578.1"/>
    <property type="molecule type" value="Genomic_DNA"/>
</dbReference>
<organism evidence="4 7">
    <name type="scientific">Purpureocillium lilacinum</name>
    <name type="common">Paecilomyces lilacinus</name>
    <dbReference type="NCBI Taxonomy" id="33203"/>
    <lineage>
        <taxon>Eukaryota</taxon>
        <taxon>Fungi</taxon>
        <taxon>Dikarya</taxon>
        <taxon>Ascomycota</taxon>
        <taxon>Pezizomycotina</taxon>
        <taxon>Sordariomycetes</taxon>
        <taxon>Hypocreomycetidae</taxon>
        <taxon>Hypocreales</taxon>
        <taxon>Ophiocordycipitaceae</taxon>
        <taxon>Purpureocillium</taxon>
    </lineage>
</organism>
<dbReference type="Pfam" id="PF00300">
    <property type="entry name" value="His_Phos_1"/>
    <property type="match status" value="1"/>
</dbReference>
<accession>A0A179GQ08</accession>
<dbReference type="CDD" id="cd07067">
    <property type="entry name" value="HP_PGM_like"/>
    <property type="match status" value="1"/>
</dbReference>
<dbReference type="GO" id="GO:0045820">
    <property type="term" value="P:negative regulation of glycolytic process"/>
    <property type="evidence" value="ECO:0007669"/>
    <property type="project" value="TreeGrafter"/>
</dbReference>
<dbReference type="GO" id="GO:0005829">
    <property type="term" value="C:cytosol"/>
    <property type="evidence" value="ECO:0007669"/>
    <property type="project" value="TreeGrafter"/>
</dbReference>
<dbReference type="OMA" id="DFNRHEH"/>
<dbReference type="KEGG" id="plj:28889612"/>
<reference evidence="6" key="1">
    <citation type="submission" date="2015-05" db="EMBL/GenBank/DDBJ databases">
        <authorList>
            <person name="Wang D.B."/>
            <person name="Wang M."/>
        </authorList>
    </citation>
    <scope>NUCLEOTIDE SEQUENCE</scope>
    <source>
        <strain evidence="6">36-1</strain>
    </source>
</reference>
<keyword evidence="1" id="KW-0378">Hydrolase</keyword>
<sequence>MRFLFIRHGESVDNVAGVYAGSRDSPLTMHGVLQARRLASHLAEGVNAESPPLAHVFSSTLRRAVKTAQAICDTHNEHRDGHRLSVVQVADLQERHFGAREGVSFRSGGAAAPAAPDVRAGHDGAETTAAMKRRADSFLDDYIVPLLSCDVDEHVSCAVVAHGIILAVLFRALVDRMPHGTVGLPAEQERNGLVVGDGAPFVLPSWSNTGYLDFVVRSVVDAPAPSLGLTPSLPLLLSIRRVNCTDHLRGLRKTRGGIGSAAFDERQRTVDSFFTRPQPPPPP</sequence>
<feature type="binding site" evidence="3">
    <location>
        <begin position="7"/>
        <end position="14"/>
    </location>
    <ligand>
        <name>substrate</name>
    </ligand>
</feature>
<evidence type="ECO:0000256" key="3">
    <source>
        <dbReference type="PIRSR" id="PIRSR613078-2"/>
    </source>
</evidence>
<evidence type="ECO:0000313" key="5">
    <source>
        <dbReference type="EMBL" id="OAQ89023.1"/>
    </source>
</evidence>
<dbReference type="Proteomes" id="UP000078240">
    <property type="component" value="Unassembled WGS sequence"/>
</dbReference>
<dbReference type="PANTHER" id="PTHR46517">
    <property type="entry name" value="FRUCTOSE-2,6-BISPHOSPHATASE TIGAR"/>
    <property type="match status" value="1"/>
</dbReference>
<dbReference type="EMBL" id="LSBI01000006">
    <property type="protein sequence ID" value="OAQ89023.1"/>
    <property type="molecule type" value="Genomic_DNA"/>
</dbReference>
<feature type="active site" description="Proton donor/acceptor" evidence="2">
    <location>
        <position position="94"/>
    </location>
</feature>
<evidence type="ECO:0000313" key="7">
    <source>
        <dbReference type="Proteomes" id="UP000078240"/>
    </source>
</evidence>
<proteinExistence type="predicted"/>
<dbReference type="Proteomes" id="UP000245956">
    <property type="component" value="Unassembled WGS sequence"/>
</dbReference>
<dbReference type="GeneID" id="28889612"/>
<evidence type="ECO:0000313" key="8">
    <source>
        <dbReference type="Proteomes" id="UP000245956"/>
    </source>
</evidence>
<dbReference type="InterPro" id="IPR051695">
    <property type="entry name" value="Phosphoglycerate_Mutase"/>
</dbReference>
<dbReference type="InterPro" id="IPR013078">
    <property type="entry name" value="His_Pase_superF_clade-1"/>
</dbReference>
<dbReference type="InterPro" id="IPR029033">
    <property type="entry name" value="His_PPase_superfam"/>
</dbReference>
<evidence type="ECO:0000313" key="4">
    <source>
        <dbReference type="EMBL" id="OAQ79578.1"/>
    </source>
</evidence>
<dbReference type="EMBL" id="LCWV01000004">
    <property type="protein sequence ID" value="PWI73774.1"/>
    <property type="molecule type" value="Genomic_DNA"/>
</dbReference>
<reference evidence="6 8" key="2">
    <citation type="journal article" date="2016" name="Front. Microbiol.">
        <title>Genome and transcriptome sequences reveal the specific parasitism of the nematophagous Purpureocillium lilacinum 36-1.</title>
        <authorList>
            <person name="Xie J."/>
            <person name="Li S."/>
            <person name="Mo C."/>
            <person name="Xiao X."/>
            <person name="Peng D."/>
            <person name="Wang G."/>
            <person name="Xiao Y."/>
        </authorList>
    </citation>
    <scope>NUCLEOTIDE SEQUENCE [LARGE SCALE GENOMIC DNA]</scope>
    <source>
        <strain evidence="6 8">36-1</strain>
    </source>
</reference>
<dbReference type="SMART" id="SM00855">
    <property type="entry name" value="PGAM"/>
    <property type="match status" value="1"/>
</dbReference>
<dbReference type="RefSeq" id="XP_018177742.1">
    <property type="nucleotide sequence ID" value="XM_018324563.1"/>
</dbReference>
<dbReference type="AlphaFoldDB" id="A0A179GQ08"/>
<comment type="caution">
    <text evidence="4">The sequence shown here is derived from an EMBL/GenBank/DDBJ whole genome shotgun (WGS) entry which is preliminary data.</text>
</comment>
<dbReference type="Gene3D" id="3.40.50.1240">
    <property type="entry name" value="Phosphoglycerate mutase-like"/>
    <property type="match status" value="1"/>
</dbReference>
<feature type="active site" description="Tele-phosphohistidine intermediate" evidence="2">
    <location>
        <position position="8"/>
    </location>
</feature>
<dbReference type="GO" id="GO:0004331">
    <property type="term" value="F:fructose-2,6-bisphosphate 2-phosphatase activity"/>
    <property type="evidence" value="ECO:0007669"/>
    <property type="project" value="TreeGrafter"/>
</dbReference>
<dbReference type="Proteomes" id="UP000078340">
    <property type="component" value="Unassembled WGS sequence"/>
</dbReference>
<protein>
    <submittedName>
        <fullName evidence="4">Phosphoglycerate mutase family protein</fullName>
    </submittedName>
</protein>
<dbReference type="STRING" id="33203.A0A179GQ08"/>
<evidence type="ECO:0000256" key="2">
    <source>
        <dbReference type="PIRSR" id="PIRSR613078-1"/>
    </source>
</evidence>
<dbReference type="GO" id="GO:0043456">
    <property type="term" value="P:regulation of pentose-phosphate shunt"/>
    <property type="evidence" value="ECO:0007669"/>
    <property type="project" value="TreeGrafter"/>
</dbReference>
<evidence type="ECO:0000313" key="6">
    <source>
        <dbReference type="EMBL" id="PWI73774.1"/>
    </source>
</evidence>
<name>A0A179GQ08_PURLI</name>
<feature type="binding site" evidence="3">
    <location>
        <position position="63"/>
    </location>
    <ligand>
        <name>substrate</name>
    </ligand>
</feature>
<dbReference type="PANTHER" id="PTHR46517:SF1">
    <property type="entry name" value="FRUCTOSE-2,6-BISPHOSPHATASE TIGAR"/>
    <property type="match status" value="1"/>
</dbReference>
<gene>
    <name evidence="6" type="ORF">PCL_09050</name>
    <name evidence="4" type="ORF">VFPBJ_05163</name>
    <name evidence="5" type="ORF">VFPFJ_07488</name>
</gene>
<dbReference type="SUPFAM" id="SSF53254">
    <property type="entry name" value="Phosphoglycerate mutase-like"/>
    <property type="match status" value="1"/>
</dbReference>
<evidence type="ECO:0000256" key="1">
    <source>
        <dbReference type="ARBA" id="ARBA00022801"/>
    </source>
</evidence>
<reference evidence="4 7" key="3">
    <citation type="submission" date="2016-01" db="EMBL/GenBank/DDBJ databases">
        <title>Biosynthesis of antibiotic leucinostatins and their inhibition on Phytophthora in bio-control Purpureocillium lilacinum.</title>
        <authorList>
            <person name="Wang G."/>
            <person name="Liu Z."/>
            <person name="Lin R."/>
            <person name="Li E."/>
            <person name="Mao Z."/>
            <person name="Ling J."/>
            <person name="Yin W."/>
            <person name="Xie B."/>
        </authorList>
    </citation>
    <scope>NUCLEOTIDE SEQUENCE [LARGE SCALE GENOMIC DNA]</scope>
    <source>
        <strain evidence="4">PLBJ-1</strain>
        <strain evidence="5">PLFJ-1</strain>
    </source>
</reference>